<sequence length="197" mass="21579">MCSSHPSATRPPSAPLKPQYASHDGAKELSTREYTPHYQTLSTRLQHAYQLYLYLSSIESKSEGMHELDWSKISSWNSKGTPKLVQQFTSRSAGNTKQVHQIGAGAAWRSSAEYLEEQSSSAVGCDEVQNGSSADQVQSTSAVFKCRFIDKCSDQVQDRSLCAIINSSYESGLIIIQSLVLDCSSMGTLNKSSCLSH</sequence>
<dbReference type="EMBL" id="KQ995300">
    <property type="protein sequence ID" value="KZV47364.1"/>
    <property type="molecule type" value="Genomic_DNA"/>
</dbReference>
<keyword evidence="3" id="KW-1185">Reference proteome</keyword>
<gene>
    <name evidence="2" type="ORF">F511_36254</name>
</gene>
<reference evidence="2 3" key="1">
    <citation type="journal article" date="2015" name="Proc. Natl. Acad. Sci. U.S.A.">
        <title>The resurrection genome of Boea hygrometrica: A blueprint for survival of dehydration.</title>
        <authorList>
            <person name="Xiao L."/>
            <person name="Yang G."/>
            <person name="Zhang L."/>
            <person name="Yang X."/>
            <person name="Zhao S."/>
            <person name="Ji Z."/>
            <person name="Zhou Q."/>
            <person name="Hu M."/>
            <person name="Wang Y."/>
            <person name="Chen M."/>
            <person name="Xu Y."/>
            <person name="Jin H."/>
            <person name="Xiao X."/>
            <person name="Hu G."/>
            <person name="Bao F."/>
            <person name="Hu Y."/>
            <person name="Wan P."/>
            <person name="Li L."/>
            <person name="Deng X."/>
            <person name="Kuang T."/>
            <person name="Xiang C."/>
            <person name="Zhu J.K."/>
            <person name="Oliver M.J."/>
            <person name="He Y."/>
        </authorList>
    </citation>
    <scope>NUCLEOTIDE SEQUENCE [LARGE SCALE GENOMIC DNA]</scope>
    <source>
        <strain evidence="3">cv. XS01</strain>
    </source>
</reference>
<dbReference type="Proteomes" id="UP000250235">
    <property type="component" value="Unassembled WGS sequence"/>
</dbReference>
<feature type="region of interest" description="Disordered" evidence="1">
    <location>
        <begin position="1"/>
        <end position="22"/>
    </location>
</feature>
<proteinExistence type="predicted"/>
<name>A0A2Z7CRS2_9LAMI</name>
<protein>
    <submittedName>
        <fullName evidence="2">Ribonuclease</fullName>
    </submittedName>
</protein>
<dbReference type="AlphaFoldDB" id="A0A2Z7CRS2"/>
<evidence type="ECO:0000256" key="1">
    <source>
        <dbReference type="SAM" id="MobiDB-lite"/>
    </source>
</evidence>
<organism evidence="2 3">
    <name type="scientific">Dorcoceras hygrometricum</name>
    <dbReference type="NCBI Taxonomy" id="472368"/>
    <lineage>
        <taxon>Eukaryota</taxon>
        <taxon>Viridiplantae</taxon>
        <taxon>Streptophyta</taxon>
        <taxon>Embryophyta</taxon>
        <taxon>Tracheophyta</taxon>
        <taxon>Spermatophyta</taxon>
        <taxon>Magnoliopsida</taxon>
        <taxon>eudicotyledons</taxon>
        <taxon>Gunneridae</taxon>
        <taxon>Pentapetalae</taxon>
        <taxon>asterids</taxon>
        <taxon>lamiids</taxon>
        <taxon>Lamiales</taxon>
        <taxon>Gesneriaceae</taxon>
        <taxon>Didymocarpoideae</taxon>
        <taxon>Trichosporeae</taxon>
        <taxon>Loxocarpinae</taxon>
        <taxon>Dorcoceras</taxon>
    </lineage>
</organism>
<evidence type="ECO:0000313" key="3">
    <source>
        <dbReference type="Proteomes" id="UP000250235"/>
    </source>
</evidence>
<accession>A0A2Z7CRS2</accession>
<evidence type="ECO:0000313" key="2">
    <source>
        <dbReference type="EMBL" id="KZV47364.1"/>
    </source>
</evidence>